<reference evidence="6" key="1">
    <citation type="journal article" date="2014" name="Int. J. Syst. Evol. Microbiol.">
        <title>Complete genome sequence of Corynebacterium casei LMG S-19264T (=DSM 44701T), isolated from a smear-ripened cheese.</title>
        <authorList>
            <consortium name="US DOE Joint Genome Institute (JGI-PGF)"/>
            <person name="Walter F."/>
            <person name="Albersmeier A."/>
            <person name="Kalinowski J."/>
            <person name="Ruckert C."/>
        </authorList>
    </citation>
    <scope>NUCLEOTIDE SEQUENCE</scope>
    <source>
        <strain evidence="6">JCM 3091</strain>
    </source>
</reference>
<keyword evidence="7" id="KW-1185">Reference proteome</keyword>
<name>A0A8J3FED3_9ACTN</name>
<dbReference type="Proteomes" id="UP000662200">
    <property type="component" value="Unassembled WGS sequence"/>
</dbReference>
<comment type="caution">
    <text evidence="6">The sequence shown here is derived from an EMBL/GenBank/DDBJ whole genome shotgun (WGS) entry which is preliminary data.</text>
</comment>
<dbReference type="EMBL" id="BMQC01000002">
    <property type="protein sequence ID" value="GGK16309.1"/>
    <property type="molecule type" value="Genomic_DNA"/>
</dbReference>
<dbReference type="CDD" id="cd01335">
    <property type="entry name" value="Radical_SAM"/>
    <property type="match status" value="1"/>
</dbReference>
<dbReference type="AlphaFoldDB" id="A0A8J3FED3"/>
<keyword evidence="1" id="KW-0949">S-adenosyl-L-methionine</keyword>
<dbReference type="GO" id="GO:0046872">
    <property type="term" value="F:metal ion binding"/>
    <property type="evidence" value="ECO:0007669"/>
    <property type="project" value="UniProtKB-KW"/>
</dbReference>
<evidence type="ECO:0000256" key="3">
    <source>
        <dbReference type="ARBA" id="ARBA00023004"/>
    </source>
</evidence>
<dbReference type="PANTHER" id="PTHR43273">
    <property type="entry name" value="ANAEROBIC SULFATASE-MATURATING ENZYME HOMOLOG ASLB-RELATED"/>
    <property type="match status" value="1"/>
</dbReference>
<proteinExistence type="predicted"/>
<dbReference type="Pfam" id="PF04055">
    <property type="entry name" value="Radical_SAM"/>
    <property type="match status" value="1"/>
</dbReference>
<sequence>MKLTLPSADDGILVMLKLPGERCNINCHYCYERRKPYDNPVSLEPEVLQRFLDRCGTRPLSVMLHGGEPLLVGRQRMARLLEVLRAYPGPVTLSMQTNGIMLDDRWLDFFDHEWPDIEIGISIDGDSAGSAHRVDFADRPTYPLVVRALERLGRRGRNVGVIVVVTRLLLGRASEVLDSLTAHPCVRVVKLSSCLDFNVVSKDYNTPNRRSLQILNPTGEGMPGWATTPAEYAAFLAEAFDHWVASRLFDRVLIEPFFSIIRSVSGQPNAYTGYSERKEPFILTLYPDGRIGSSDELSMPGALLGTVDGTASIDDLLSLRSNEALHRDLSGLLRQCAGCSHESTCRGGALPDRLRFAGSGFEESYCDSRKATVDHVSAAMSAVPA</sequence>
<evidence type="ECO:0000313" key="7">
    <source>
        <dbReference type="Proteomes" id="UP000662200"/>
    </source>
</evidence>
<dbReference type="Gene3D" id="3.20.20.70">
    <property type="entry name" value="Aldolase class I"/>
    <property type="match status" value="1"/>
</dbReference>
<dbReference type="SFLD" id="SFLDG01072">
    <property type="entry name" value="dehydrogenase_like"/>
    <property type="match status" value="1"/>
</dbReference>
<evidence type="ECO:0000256" key="2">
    <source>
        <dbReference type="ARBA" id="ARBA00022723"/>
    </source>
</evidence>
<evidence type="ECO:0000256" key="1">
    <source>
        <dbReference type="ARBA" id="ARBA00022691"/>
    </source>
</evidence>
<dbReference type="InterPro" id="IPR007197">
    <property type="entry name" value="rSAM"/>
</dbReference>
<dbReference type="RefSeq" id="WP_189112637.1">
    <property type="nucleotide sequence ID" value="NZ_BMQC01000002.1"/>
</dbReference>
<keyword evidence="4" id="KW-0411">Iron-sulfur</keyword>
<dbReference type="SFLD" id="SFLDG01386">
    <property type="entry name" value="main_SPASM_domain-containing"/>
    <property type="match status" value="1"/>
</dbReference>
<evidence type="ECO:0000313" key="6">
    <source>
        <dbReference type="EMBL" id="GGK16309.1"/>
    </source>
</evidence>
<dbReference type="PANTHER" id="PTHR43273:SF8">
    <property type="entry name" value="RADICAL SAM DOMAIN PROTEIN"/>
    <property type="match status" value="1"/>
</dbReference>
<feature type="domain" description="Radical SAM core" evidence="5">
    <location>
        <begin position="6"/>
        <end position="245"/>
    </location>
</feature>
<dbReference type="GO" id="GO:0016491">
    <property type="term" value="F:oxidoreductase activity"/>
    <property type="evidence" value="ECO:0007669"/>
    <property type="project" value="InterPro"/>
</dbReference>
<keyword evidence="2" id="KW-0479">Metal-binding</keyword>
<dbReference type="InterPro" id="IPR058240">
    <property type="entry name" value="rSAM_sf"/>
</dbReference>
<organism evidence="6 7">
    <name type="scientific">Pilimelia terevasa</name>
    <dbReference type="NCBI Taxonomy" id="53372"/>
    <lineage>
        <taxon>Bacteria</taxon>
        <taxon>Bacillati</taxon>
        <taxon>Actinomycetota</taxon>
        <taxon>Actinomycetes</taxon>
        <taxon>Micromonosporales</taxon>
        <taxon>Micromonosporaceae</taxon>
        <taxon>Pilimelia</taxon>
    </lineage>
</organism>
<dbReference type="GO" id="GO:0051536">
    <property type="term" value="F:iron-sulfur cluster binding"/>
    <property type="evidence" value="ECO:0007669"/>
    <property type="project" value="UniProtKB-KW"/>
</dbReference>
<dbReference type="InterPro" id="IPR023867">
    <property type="entry name" value="Sulphatase_maturase_rSAM"/>
</dbReference>
<reference evidence="6" key="2">
    <citation type="submission" date="2020-09" db="EMBL/GenBank/DDBJ databases">
        <authorList>
            <person name="Sun Q."/>
            <person name="Ohkuma M."/>
        </authorList>
    </citation>
    <scope>NUCLEOTIDE SEQUENCE</scope>
    <source>
        <strain evidence="6">JCM 3091</strain>
    </source>
</reference>
<dbReference type="SFLD" id="SFLDS00029">
    <property type="entry name" value="Radical_SAM"/>
    <property type="match status" value="1"/>
</dbReference>
<keyword evidence="3" id="KW-0408">Iron</keyword>
<gene>
    <name evidence="6" type="primary">aslB</name>
    <name evidence="6" type="ORF">GCM10010124_06110</name>
</gene>
<evidence type="ECO:0000256" key="4">
    <source>
        <dbReference type="ARBA" id="ARBA00023014"/>
    </source>
</evidence>
<accession>A0A8J3FED3</accession>
<evidence type="ECO:0000259" key="5">
    <source>
        <dbReference type="PROSITE" id="PS51918"/>
    </source>
</evidence>
<dbReference type="InterPro" id="IPR013785">
    <property type="entry name" value="Aldolase_TIM"/>
</dbReference>
<dbReference type="PROSITE" id="PS51918">
    <property type="entry name" value="RADICAL_SAM"/>
    <property type="match status" value="1"/>
</dbReference>
<dbReference type="SUPFAM" id="SSF102114">
    <property type="entry name" value="Radical SAM enzymes"/>
    <property type="match status" value="1"/>
</dbReference>
<protein>
    <submittedName>
        <fullName evidence="6">Anaerobic sulfatase-maturating enzyme homolog AslB</fullName>
    </submittedName>
</protein>
<dbReference type="SFLD" id="SFLDG01067">
    <property type="entry name" value="SPASM/twitch_domain_containing"/>
    <property type="match status" value="1"/>
</dbReference>